<evidence type="ECO:0000313" key="3">
    <source>
        <dbReference type="Proteomes" id="UP001165090"/>
    </source>
</evidence>
<name>A0ABQ5S1H2_9CHLO</name>
<accession>A0ABQ5S1H2</accession>
<feature type="compositionally biased region" description="Polar residues" evidence="1">
    <location>
        <begin position="187"/>
        <end position="198"/>
    </location>
</feature>
<sequence>PPSALPPPRLFSQPPNPPTPTNLSIKPPAPSASVKTAPFPILPPTKPLPPSPKNQPPRSLTSSSPSPSSLQLPPSAFISTKPPSSSLPLSYPPLGRSQPPAPPAQTNASSTDNKTLLPTAAVGPSPSRPLPPSFKQVPPPPRPSPATPSTATKPTPQLTSQNGSSILVNATTSSTAATNISRITRQGLISSTADSHQG</sequence>
<feature type="compositionally biased region" description="Low complexity" evidence="1">
    <location>
        <begin position="56"/>
        <end position="75"/>
    </location>
</feature>
<feature type="compositionally biased region" description="Polar residues" evidence="1">
    <location>
        <begin position="104"/>
        <end position="116"/>
    </location>
</feature>
<evidence type="ECO:0000256" key="1">
    <source>
        <dbReference type="SAM" id="MobiDB-lite"/>
    </source>
</evidence>
<feature type="compositionally biased region" description="Low complexity" evidence="1">
    <location>
        <begin position="169"/>
        <end position="184"/>
    </location>
</feature>
<feature type="compositionally biased region" description="Pro residues" evidence="1">
    <location>
        <begin position="1"/>
        <end position="20"/>
    </location>
</feature>
<dbReference type="EMBL" id="BSDZ01000015">
    <property type="protein sequence ID" value="GLI63584.1"/>
    <property type="molecule type" value="Genomic_DNA"/>
</dbReference>
<feature type="non-terminal residue" evidence="2">
    <location>
        <position position="1"/>
    </location>
</feature>
<evidence type="ECO:0000313" key="2">
    <source>
        <dbReference type="EMBL" id="GLI63584.1"/>
    </source>
</evidence>
<keyword evidence="3" id="KW-1185">Reference proteome</keyword>
<feature type="compositionally biased region" description="Low complexity" evidence="1">
    <location>
        <begin position="82"/>
        <end position="94"/>
    </location>
</feature>
<feature type="compositionally biased region" description="Pro residues" evidence="1">
    <location>
        <begin position="40"/>
        <end position="55"/>
    </location>
</feature>
<feature type="region of interest" description="Disordered" evidence="1">
    <location>
        <begin position="1"/>
        <end position="198"/>
    </location>
</feature>
<feature type="non-terminal residue" evidence="2">
    <location>
        <position position="198"/>
    </location>
</feature>
<protein>
    <submittedName>
        <fullName evidence="2">Uncharacterized protein</fullName>
    </submittedName>
</protein>
<feature type="compositionally biased region" description="Polar residues" evidence="1">
    <location>
        <begin position="157"/>
        <end position="168"/>
    </location>
</feature>
<gene>
    <name evidence="2" type="ORF">VaNZ11_006589</name>
</gene>
<feature type="compositionally biased region" description="Low complexity" evidence="1">
    <location>
        <begin position="147"/>
        <end position="156"/>
    </location>
</feature>
<proteinExistence type="predicted"/>
<comment type="caution">
    <text evidence="2">The sequence shown here is derived from an EMBL/GenBank/DDBJ whole genome shotgun (WGS) entry which is preliminary data.</text>
</comment>
<feature type="compositionally biased region" description="Pro residues" evidence="1">
    <location>
        <begin position="126"/>
        <end position="146"/>
    </location>
</feature>
<organism evidence="2 3">
    <name type="scientific">Volvox africanus</name>
    <dbReference type="NCBI Taxonomy" id="51714"/>
    <lineage>
        <taxon>Eukaryota</taxon>
        <taxon>Viridiplantae</taxon>
        <taxon>Chlorophyta</taxon>
        <taxon>core chlorophytes</taxon>
        <taxon>Chlorophyceae</taxon>
        <taxon>CS clade</taxon>
        <taxon>Chlamydomonadales</taxon>
        <taxon>Volvocaceae</taxon>
        <taxon>Volvox</taxon>
    </lineage>
</organism>
<reference evidence="2 3" key="1">
    <citation type="journal article" date="2023" name="IScience">
        <title>Expanded male sex-determining region conserved during the evolution of homothallism in the green alga Volvox.</title>
        <authorList>
            <person name="Yamamoto K."/>
            <person name="Matsuzaki R."/>
            <person name="Mahakham W."/>
            <person name="Heman W."/>
            <person name="Sekimoto H."/>
            <person name="Kawachi M."/>
            <person name="Minakuchi Y."/>
            <person name="Toyoda A."/>
            <person name="Nozaki H."/>
        </authorList>
    </citation>
    <scope>NUCLEOTIDE SEQUENCE [LARGE SCALE GENOMIC DNA]</scope>
    <source>
        <strain evidence="2 3">NIES-4468</strain>
    </source>
</reference>
<dbReference type="Proteomes" id="UP001165090">
    <property type="component" value="Unassembled WGS sequence"/>
</dbReference>